<evidence type="ECO:0000313" key="3">
    <source>
        <dbReference type="EMBL" id="RTS40563.1"/>
    </source>
</evidence>
<dbReference type="EMBL" id="RXTL01000041">
    <property type="protein sequence ID" value="RTS40563.1"/>
    <property type="molecule type" value="Genomic_DNA"/>
</dbReference>
<dbReference type="EMBL" id="WOAD01000109">
    <property type="protein sequence ID" value="MUI39792.1"/>
    <property type="molecule type" value="Genomic_DNA"/>
</dbReference>
<evidence type="ECO:0000313" key="4">
    <source>
        <dbReference type="Proteomes" id="UP000045039"/>
    </source>
</evidence>
<dbReference type="GO" id="GO:0003677">
    <property type="term" value="F:DNA binding"/>
    <property type="evidence" value="ECO:0007669"/>
    <property type="project" value="UniProtKB-KW"/>
</dbReference>
<evidence type="ECO:0000313" key="2">
    <source>
        <dbReference type="EMBL" id="MUI39792.1"/>
    </source>
</evidence>
<dbReference type="Proteomes" id="UP000276985">
    <property type="component" value="Unassembled WGS sequence"/>
</dbReference>
<dbReference type="EMBL" id="CVVU01000221">
    <property type="protein sequence ID" value="CRP41914.1"/>
    <property type="molecule type" value="Genomic_DNA"/>
</dbReference>
<protein>
    <submittedName>
        <fullName evidence="2">AbrB/MazE/SpoVT family DNA-binding domain-containing protein</fullName>
    </submittedName>
</protein>
<proteinExistence type="predicted"/>
<keyword evidence="2" id="KW-0238">DNA-binding</keyword>
<reference evidence="3 5" key="3">
    <citation type="submission" date="2018-12" db="EMBL/GenBank/DDBJ databases">
        <title>Pseudomonas aeruginosa Diversity Panel.</title>
        <authorList>
            <person name="Snesrud E."/>
            <person name="Mcgann P."/>
        </authorList>
    </citation>
    <scope>NUCLEOTIDE SEQUENCE [LARGE SCALE GENOMIC DNA]</scope>
    <source>
        <strain evidence="3 5">MRSN6241</strain>
    </source>
</reference>
<evidence type="ECO:0000313" key="1">
    <source>
        <dbReference type="EMBL" id="CRP41914.1"/>
    </source>
</evidence>
<evidence type="ECO:0000313" key="6">
    <source>
        <dbReference type="Proteomes" id="UP000433532"/>
    </source>
</evidence>
<dbReference type="AlphaFoldDB" id="A0A0C6F8V3"/>
<dbReference type="RefSeq" id="WP_010794463.1">
    <property type="nucleotide sequence ID" value="NZ_AP014651.1"/>
</dbReference>
<gene>
    <name evidence="3" type="ORF">DY940_28890</name>
    <name evidence="2" type="ORF">GNQ48_33155</name>
    <name evidence="1" type="ORF">PAERUG_P19_London_7_VIM_2_05_10_04399</name>
</gene>
<dbReference type="Proteomes" id="UP000433532">
    <property type="component" value="Unassembled WGS sequence"/>
</dbReference>
<name>A0A0C6F8V3_PSEAI</name>
<accession>A0A0C6F8V3</accession>
<evidence type="ECO:0000313" key="5">
    <source>
        <dbReference type="Proteomes" id="UP000276985"/>
    </source>
</evidence>
<sequence length="63" mass="6836">MGDLNSWRVVCQDPGDGSGDAIIELPSELLDRLGWIVGDELILERVEGVLSLKLKHPPGEPAE</sequence>
<organism evidence="2 6">
    <name type="scientific">Pseudomonas aeruginosa</name>
    <dbReference type="NCBI Taxonomy" id="287"/>
    <lineage>
        <taxon>Bacteria</taxon>
        <taxon>Pseudomonadati</taxon>
        <taxon>Pseudomonadota</taxon>
        <taxon>Gammaproteobacteria</taxon>
        <taxon>Pseudomonadales</taxon>
        <taxon>Pseudomonadaceae</taxon>
        <taxon>Pseudomonas</taxon>
    </lineage>
</organism>
<comment type="caution">
    <text evidence="2">The sequence shown here is derived from an EMBL/GenBank/DDBJ whole genome shotgun (WGS) entry which is preliminary data.</text>
</comment>
<reference evidence="4" key="1">
    <citation type="submission" date="2015-06" db="EMBL/GenBank/DDBJ databases">
        <authorList>
            <person name="Radhakrishnan Rajesh"/>
            <person name="Underwood Anthony"/>
            <person name="Al-Shahib Ali"/>
        </authorList>
    </citation>
    <scope>NUCLEOTIDE SEQUENCE [LARGE SCALE GENOMIC DNA]</scope>
    <source>
        <strain evidence="4">P19_London_7_VIM_2_05_10</strain>
    </source>
</reference>
<reference evidence="1" key="2">
    <citation type="submission" date="2015-06" db="EMBL/GenBank/DDBJ databases">
        <authorList>
            <person name="Radhakrishnan R."/>
            <person name="Underwood A."/>
            <person name="Al-Shahib A."/>
        </authorList>
    </citation>
    <scope>NUCLEOTIDE SEQUENCE</scope>
    <source>
        <strain evidence="1">P19_London_7_VIM_2_05_10</strain>
    </source>
</reference>
<reference evidence="2 6" key="4">
    <citation type="submission" date="2019-11" db="EMBL/GenBank/DDBJ databases">
        <title>Genomes of ocular Pseudomonas aeruginosa isolates.</title>
        <authorList>
            <person name="Khan M."/>
            <person name="Rice S.A."/>
            <person name="Willcox M.D.P."/>
            <person name="Stapleton F."/>
        </authorList>
    </citation>
    <scope>NUCLEOTIDE SEQUENCE [LARGE SCALE GENOMIC DNA]</scope>
    <source>
        <strain evidence="2 6">PA221</strain>
    </source>
</reference>
<dbReference type="Proteomes" id="UP000045039">
    <property type="component" value="Unassembled WGS sequence"/>
</dbReference>